<dbReference type="SUPFAM" id="SSF56300">
    <property type="entry name" value="Metallo-dependent phosphatases"/>
    <property type="match status" value="1"/>
</dbReference>
<gene>
    <name evidence="2" type="primary">cpdA_1</name>
    <name evidence="2" type="ORF">LzC2_05120</name>
</gene>
<dbReference type="EMBL" id="WTPX01000009">
    <property type="protein sequence ID" value="NNJ24455.1"/>
    <property type="molecule type" value="Genomic_DNA"/>
</dbReference>
<feature type="domain" description="Calcineurin-like phosphoesterase" evidence="1">
    <location>
        <begin position="74"/>
        <end position="257"/>
    </location>
</feature>
<dbReference type="Pfam" id="PF13385">
    <property type="entry name" value="Laminin_G_3"/>
    <property type="match status" value="1"/>
</dbReference>
<dbReference type="PANTHER" id="PTHR43143:SF1">
    <property type="entry name" value="SERINE_THREONINE-PROTEIN PHOSPHATASE CPPED1"/>
    <property type="match status" value="1"/>
</dbReference>
<name>A0ABX1VAC1_9PLAN</name>
<proteinExistence type="predicted"/>
<dbReference type="InterPro" id="IPR051918">
    <property type="entry name" value="STPP_CPPED1"/>
</dbReference>
<dbReference type="InterPro" id="IPR029052">
    <property type="entry name" value="Metallo-depent_PP-like"/>
</dbReference>
<keyword evidence="2" id="KW-0378">Hydrolase</keyword>
<accession>A0ABX1VAC1</accession>
<dbReference type="Pfam" id="PF00149">
    <property type="entry name" value="Metallophos"/>
    <property type="match status" value="1"/>
</dbReference>
<dbReference type="GO" id="GO:0004115">
    <property type="term" value="F:3',5'-cyclic-AMP phosphodiesterase activity"/>
    <property type="evidence" value="ECO:0007669"/>
    <property type="project" value="UniProtKB-EC"/>
</dbReference>
<dbReference type="RefSeq" id="WP_171183420.1">
    <property type="nucleotide sequence ID" value="NZ_WTPX01000009.1"/>
</dbReference>
<evidence type="ECO:0000313" key="2">
    <source>
        <dbReference type="EMBL" id="NNJ24455.1"/>
    </source>
</evidence>
<dbReference type="InterPro" id="IPR004843">
    <property type="entry name" value="Calcineurin-like_PHP"/>
</dbReference>
<dbReference type="SUPFAM" id="SSF49899">
    <property type="entry name" value="Concanavalin A-like lectins/glucanases"/>
    <property type="match status" value="1"/>
</dbReference>
<protein>
    <submittedName>
        <fullName evidence="2">3',5'-cyclic adenosine monophosphate phosphodiesterase CpdA</fullName>
        <ecNumber evidence="2">3.1.4.53</ecNumber>
    </submittedName>
</protein>
<dbReference type="EC" id="3.1.4.53" evidence="2"/>
<dbReference type="Gene3D" id="2.60.120.200">
    <property type="match status" value="1"/>
</dbReference>
<keyword evidence="3" id="KW-1185">Reference proteome</keyword>
<evidence type="ECO:0000313" key="3">
    <source>
        <dbReference type="Proteomes" id="UP000609651"/>
    </source>
</evidence>
<dbReference type="PANTHER" id="PTHR43143">
    <property type="entry name" value="METALLOPHOSPHOESTERASE, CALCINEURIN SUPERFAMILY"/>
    <property type="match status" value="1"/>
</dbReference>
<dbReference type="InterPro" id="IPR013320">
    <property type="entry name" value="ConA-like_dom_sf"/>
</dbReference>
<evidence type="ECO:0000259" key="1">
    <source>
        <dbReference type="Pfam" id="PF00149"/>
    </source>
</evidence>
<dbReference type="Proteomes" id="UP000609651">
    <property type="component" value="Unassembled WGS sequence"/>
</dbReference>
<organism evidence="2 3">
    <name type="scientific">Alienimonas chondri</name>
    <dbReference type="NCBI Taxonomy" id="2681879"/>
    <lineage>
        <taxon>Bacteria</taxon>
        <taxon>Pseudomonadati</taxon>
        <taxon>Planctomycetota</taxon>
        <taxon>Planctomycetia</taxon>
        <taxon>Planctomycetales</taxon>
        <taxon>Planctomycetaceae</taxon>
        <taxon>Alienimonas</taxon>
    </lineage>
</organism>
<dbReference type="Gene3D" id="3.60.21.10">
    <property type="match status" value="1"/>
</dbReference>
<comment type="caution">
    <text evidence="2">The sequence shown here is derived from an EMBL/GenBank/DDBJ whole genome shotgun (WGS) entry which is preliminary data.</text>
</comment>
<sequence>MRNAFLFLLAATPAFGHPPGEDGSHEHAHEEAAAASVFTTRPNEGQQVAPPNEEGMFQFVIYGDRTGGQPEGIAVLKQAVKDTNLLDPDLVMTVGDLVQGYNETPQWMLQMREFRGVMSGLNMPWFPVAGNHDVYWRGSGPKPEGEHEPQYEKHFGPLWYSFKHKDCGFLVLYSDEGDPETGEKTFSKGSAQTMSDEQLAFVRQALAQLKDSKHVFVFLHHPRWIGRGYADGNWDVVHKTLADAGNVRAVFAGHIHRLRYDGVKEGIAYHALATTGGAMPGHMPTLGYVHHMHIVTVRDPDVEPTEQNHAGMTVAMLPVGAVADPRQYTPERLAMLDEVRRIALKRTSAPLTLGDGPVIGEYVAEFANPTDRPVEVEMAPRGVEAGWRFAPDHLHATIEGGESAEFAFSYALRDDRLPETVPQFVLDTDLIDGDARVSLPTRTIPMDVELGTLSEEFFVGAEDRGVRLDGGSAIRVDDDAFRLAPDSPFTLECTITPDAAALTGGCGIVAKTQGSEYAFFMNDGVPQFDVHLTAPGAGAGKYVTAVSPQKLTAGQSYRLAGVWDGARVQLFIDGKPVGAAPGEGVRTLNDLPLYLGADTDGNGALTRPFTGVLNDVRLSNTARYAAEYASDKALTADDDTVLLFPLDRRVGPFFPGQGTAGVVGLAVGDVDFAE</sequence>
<reference evidence="2 3" key="1">
    <citation type="journal article" date="2020" name="Syst. Appl. Microbiol.">
        <title>Alienimonas chondri sp. nov., a novel planctomycete isolated from the biofilm of the red alga Chondrus crispus.</title>
        <authorList>
            <person name="Vitorino I."/>
            <person name="Albuquerque L."/>
            <person name="Wiegand S."/>
            <person name="Kallscheuer N."/>
            <person name="da Costa M.S."/>
            <person name="Lobo-da-Cunha A."/>
            <person name="Jogler C."/>
            <person name="Lage O.M."/>
        </authorList>
    </citation>
    <scope>NUCLEOTIDE SEQUENCE [LARGE SCALE GENOMIC DNA]</scope>
    <source>
        <strain evidence="2 3">LzC2</strain>
    </source>
</reference>